<sequence length="116" mass="12596">MCDPQWLRDVGQQDLPGIANALQAARTALLGTVDDWSSAFHEDNTASGSMYDGTRDVWSSVCWSYFYSLLEAATRLDHAGQALVDMADTYCASDDGTARDLTGVFELHDIGGTPED</sequence>
<evidence type="ECO:0000313" key="2">
    <source>
        <dbReference type="Proteomes" id="UP000612585"/>
    </source>
</evidence>
<accession>A0A8J3Z460</accession>
<organism evidence="1 2">
    <name type="scientific">Virgisporangium aurantiacum</name>
    <dbReference type="NCBI Taxonomy" id="175570"/>
    <lineage>
        <taxon>Bacteria</taxon>
        <taxon>Bacillati</taxon>
        <taxon>Actinomycetota</taxon>
        <taxon>Actinomycetes</taxon>
        <taxon>Micromonosporales</taxon>
        <taxon>Micromonosporaceae</taxon>
        <taxon>Virgisporangium</taxon>
    </lineage>
</organism>
<name>A0A8J3Z460_9ACTN</name>
<evidence type="ECO:0000313" key="1">
    <source>
        <dbReference type="EMBL" id="GIJ56417.1"/>
    </source>
</evidence>
<comment type="caution">
    <text evidence="1">The sequence shown here is derived from an EMBL/GenBank/DDBJ whole genome shotgun (WGS) entry which is preliminary data.</text>
</comment>
<keyword evidence="2" id="KW-1185">Reference proteome</keyword>
<reference evidence="1" key="1">
    <citation type="submission" date="2021-01" db="EMBL/GenBank/DDBJ databases">
        <title>Whole genome shotgun sequence of Virgisporangium aurantiacum NBRC 16421.</title>
        <authorList>
            <person name="Komaki H."/>
            <person name="Tamura T."/>
        </authorList>
    </citation>
    <scope>NUCLEOTIDE SEQUENCE</scope>
    <source>
        <strain evidence="1">NBRC 16421</strain>
    </source>
</reference>
<dbReference type="EMBL" id="BOPG01000024">
    <property type="protein sequence ID" value="GIJ56417.1"/>
    <property type="molecule type" value="Genomic_DNA"/>
</dbReference>
<gene>
    <name evidence="1" type="ORF">Vau01_039330</name>
</gene>
<protein>
    <submittedName>
        <fullName evidence="1">Uncharacterized protein</fullName>
    </submittedName>
</protein>
<proteinExistence type="predicted"/>
<dbReference type="AlphaFoldDB" id="A0A8J3Z460"/>
<dbReference type="Proteomes" id="UP000612585">
    <property type="component" value="Unassembled WGS sequence"/>
</dbReference>